<comment type="caution">
    <text evidence="2">The sequence shown here is derived from an EMBL/GenBank/DDBJ whole genome shotgun (WGS) entry which is preliminary data.</text>
</comment>
<feature type="compositionally biased region" description="Low complexity" evidence="1">
    <location>
        <begin position="54"/>
        <end position="67"/>
    </location>
</feature>
<name>A0A8T0R0S6_PANVG</name>
<proteinExistence type="predicted"/>
<dbReference type="Proteomes" id="UP000823388">
    <property type="component" value="Chromosome 6N"/>
</dbReference>
<evidence type="ECO:0000313" key="2">
    <source>
        <dbReference type="EMBL" id="KAG2578593.1"/>
    </source>
</evidence>
<accession>A0A8T0R0S6</accession>
<feature type="region of interest" description="Disordered" evidence="1">
    <location>
        <begin position="49"/>
        <end position="79"/>
    </location>
</feature>
<dbReference type="EMBL" id="CM029048">
    <property type="protein sequence ID" value="KAG2578593.1"/>
    <property type="molecule type" value="Genomic_DNA"/>
</dbReference>
<keyword evidence="3" id="KW-1185">Reference proteome</keyword>
<feature type="non-terminal residue" evidence="2">
    <location>
        <position position="79"/>
    </location>
</feature>
<gene>
    <name evidence="2" type="ORF">PVAP13_6NG124103</name>
</gene>
<feature type="compositionally biased region" description="Basic and acidic residues" evidence="1">
    <location>
        <begin position="68"/>
        <end position="79"/>
    </location>
</feature>
<dbReference type="AlphaFoldDB" id="A0A8T0R0S6"/>
<reference evidence="2" key="1">
    <citation type="submission" date="2020-05" db="EMBL/GenBank/DDBJ databases">
        <title>WGS assembly of Panicum virgatum.</title>
        <authorList>
            <person name="Lovell J.T."/>
            <person name="Jenkins J."/>
            <person name="Shu S."/>
            <person name="Juenger T.E."/>
            <person name="Schmutz J."/>
        </authorList>
    </citation>
    <scope>NUCLEOTIDE SEQUENCE</scope>
    <source>
        <strain evidence="2">AP13</strain>
    </source>
</reference>
<sequence>LAVRLSLGCAGPAAAFGRCEGGADPSLTLPPRWRGSSLVAMRRSTNRLRSCGGTRTASARRQQTRATWSRERCTNHAWS</sequence>
<organism evidence="2 3">
    <name type="scientific">Panicum virgatum</name>
    <name type="common">Blackwell switchgrass</name>
    <dbReference type="NCBI Taxonomy" id="38727"/>
    <lineage>
        <taxon>Eukaryota</taxon>
        <taxon>Viridiplantae</taxon>
        <taxon>Streptophyta</taxon>
        <taxon>Embryophyta</taxon>
        <taxon>Tracheophyta</taxon>
        <taxon>Spermatophyta</taxon>
        <taxon>Magnoliopsida</taxon>
        <taxon>Liliopsida</taxon>
        <taxon>Poales</taxon>
        <taxon>Poaceae</taxon>
        <taxon>PACMAD clade</taxon>
        <taxon>Panicoideae</taxon>
        <taxon>Panicodae</taxon>
        <taxon>Paniceae</taxon>
        <taxon>Panicinae</taxon>
        <taxon>Panicum</taxon>
        <taxon>Panicum sect. Hiantes</taxon>
    </lineage>
</organism>
<evidence type="ECO:0000256" key="1">
    <source>
        <dbReference type="SAM" id="MobiDB-lite"/>
    </source>
</evidence>
<evidence type="ECO:0000313" key="3">
    <source>
        <dbReference type="Proteomes" id="UP000823388"/>
    </source>
</evidence>
<feature type="non-terminal residue" evidence="2">
    <location>
        <position position="1"/>
    </location>
</feature>
<protein>
    <submittedName>
        <fullName evidence="2">Uncharacterized protein</fullName>
    </submittedName>
</protein>